<dbReference type="PANTHER" id="PTHR46796">
    <property type="entry name" value="HTH-TYPE TRANSCRIPTIONAL ACTIVATOR RHAS-RELATED"/>
    <property type="match status" value="1"/>
</dbReference>
<dbReference type="Pfam" id="PF12833">
    <property type="entry name" value="HTH_18"/>
    <property type="match status" value="1"/>
</dbReference>
<comment type="caution">
    <text evidence="5">The sequence shown here is derived from an EMBL/GenBank/DDBJ whole genome shotgun (WGS) entry which is preliminary data.</text>
</comment>
<dbReference type="PANTHER" id="PTHR46796:SF13">
    <property type="entry name" value="HTH-TYPE TRANSCRIPTIONAL ACTIVATOR RHAS"/>
    <property type="match status" value="1"/>
</dbReference>
<proteinExistence type="predicted"/>
<dbReference type="PROSITE" id="PS01124">
    <property type="entry name" value="HTH_ARAC_FAMILY_2"/>
    <property type="match status" value="1"/>
</dbReference>
<dbReference type="SUPFAM" id="SSF46689">
    <property type="entry name" value="Homeodomain-like"/>
    <property type="match status" value="1"/>
</dbReference>
<dbReference type="InterPro" id="IPR046532">
    <property type="entry name" value="DUF6597"/>
</dbReference>
<feature type="domain" description="HTH araC/xylS-type" evidence="4">
    <location>
        <begin position="158"/>
        <end position="259"/>
    </location>
</feature>
<name>A0ABR6ESQ6_9SPHI</name>
<dbReference type="InterPro" id="IPR009057">
    <property type="entry name" value="Homeodomain-like_sf"/>
</dbReference>
<dbReference type="Proteomes" id="UP000636110">
    <property type="component" value="Unassembled WGS sequence"/>
</dbReference>
<dbReference type="Pfam" id="PF20240">
    <property type="entry name" value="DUF6597"/>
    <property type="match status" value="1"/>
</dbReference>
<gene>
    <name evidence="5" type="ORF">GM920_04115</name>
</gene>
<accession>A0ABR6ESQ6</accession>
<evidence type="ECO:0000256" key="2">
    <source>
        <dbReference type="ARBA" id="ARBA00023125"/>
    </source>
</evidence>
<dbReference type="SMART" id="SM00342">
    <property type="entry name" value="HTH_ARAC"/>
    <property type="match status" value="1"/>
</dbReference>
<dbReference type="PRINTS" id="PR00032">
    <property type="entry name" value="HTHARAC"/>
</dbReference>
<dbReference type="RefSeq" id="WP_182953668.1">
    <property type="nucleotide sequence ID" value="NZ_WNXC01000001.1"/>
</dbReference>
<dbReference type="InterPro" id="IPR050204">
    <property type="entry name" value="AraC_XylS_family_regulators"/>
</dbReference>
<dbReference type="EMBL" id="WNXC01000001">
    <property type="protein sequence ID" value="MBB2148092.1"/>
    <property type="molecule type" value="Genomic_DNA"/>
</dbReference>
<evidence type="ECO:0000259" key="4">
    <source>
        <dbReference type="PROSITE" id="PS01124"/>
    </source>
</evidence>
<evidence type="ECO:0000256" key="1">
    <source>
        <dbReference type="ARBA" id="ARBA00023015"/>
    </source>
</evidence>
<dbReference type="Gene3D" id="1.10.10.60">
    <property type="entry name" value="Homeodomain-like"/>
    <property type="match status" value="1"/>
</dbReference>
<keyword evidence="2" id="KW-0238">DNA-binding</keyword>
<dbReference type="InterPro" id="IPR018060">
    <property type="entry name" value="HTH_AraC"/>
</dbReference>
<keyword evidence="6" id="KW-1185">Reference proteome</keyword>
<evidence type="ECO:0000313" key="5">
    <source>
        <dbReference type="EMBL" id="MBB2148092.1"/>
    </source>
</evidence>
<evidence type="ECO:0000256" key="3">
    <source>
        <dbReference type="ARBA" id="ARBA00023163"/>
    </source>
</evidence>
<sequence>MDFQTFPPSEILRPYVRYFYRLETKVGLPCDQKMLRTIADGCPGIIFQEDSKGKLVRDQKVLPSVFLFGQSTKPSDILLTGSFDTLGVCLHPNALNSLFGLNAELLTDSCLELDELSPKNQSFVSERLNHTHSTAEKIEVLSHFLLGKIKHRPLGSQSEMQFAMNKMMCSNGAVSLKMLQQELFFTERSFERKFKQYVGITPKLFSRICRFQSSLKQLNNHQFDKLSDLAYESNYADQSHFIRSFKEFTGLSPHQYRKRSTELAENLSELTL</sequence>
<organism evidence="5 6">
    <name type="scientific">Pedobacter gandavensis</name>
    <dbReference type="NCBI Taxonomy" id="2679963"/>
    <lineage>
        <taxon>Bacteria</taxon>
        <taxon>Pseudomonadati</taxon>
        <taxon>Bacteroidota</taxon>
        <taxon>Sphingobacteriia</taxon>
        <taxon>Sphingobacteriales</taxon>
        <taxon>Sphingobacteriaceae</taxon>
        <taxon>Pedobacter</taxon>
    </lineage>
</organism>
<protein>
    <submittedName>
        <fullName evidence="5">Helix-turn-helix domain-containing protein</fullName>
    </submittedName>
</protein>
<keyword evidence="1" id="KW-0805">Transcription regulation</keyword>
<dbReference type="InterPro" id="IPR020449">
    <property type="entry name" value="Tscrpt_reg_AraC-type_HTH"/>
</dbReference>
<evidence type="ECO:0000313" key="6">
    <source>
        <dbReference type="Proteomes" id="UP000636110"/>
    </source>
</evidence>
<keyword evidence="3" id="KW-0804">Transcription</keyword>
<reference evidence="5 6" key="1">
    <citation type="submission" date="2019-11" db="EMBL/GenBank/DDBJ databases">
        <title>Description of Pedobacter sp. LMG 31462T.</title>
        <authorList>
            <person name="Carlier A."/>
            <person name="Qi S."/>
            <person name="Vandamme P."/>
        </authorList>
    </citation>
    <scope>NUCLEOTIDE SEQUENCE [LARGE SCALE GENOMIC DNA]</scope>
    <source>
        <strain evidence="5 6">LMG 31462</strain>
    </source>
</reference>